<name>V8NQU9_OPHHA</name>
<feature type="compositionally biased region" description="Polar residues" evidence="1">
    <location>
        <begin position="433"/>
        <end position="443"/>
    </location>
</feature>
<dbReference type="OrthoDB" id="8916073at2759"/>
<reference evidence="3 4" key="1">
    <citation type="journal article" date="2013" name="Proc. Natl. Acad. Sci. U.S.A.">
        <title>The king cobra genome reveals dynamic gene evolution and adaptation in the snake venom system.</title>
        <authorList>
            <person name="Vonk F.J."/>
            <person name="Casewell N.R."/>
            <person name="Henkel C.V."/>
            <person name="Heimberg A.M."/>
            <person name="Jansen H.J."/>
            <person name="McCleary R.J."/>
            <person name="Kerkkamp H.M."/>
            <person name="Vos R.A."/>
            <person name="Guerreiro I."/>
            <person name="Calvete J.J."/>
            <person name="Wuster W."/>
            <person name="Woods A.E."/>
            <person name="Logan J.M."/>
            <person name="Harrison R.A."/>
            <person name="Castoe T.A."/>
            <person name="de Koning A.P."/>
            <person name="Pollock D.D."/>
            <person name="Yandell M."/>
            <person name="Calderon D."/>
            <person name="Renjifo C."/>
            <person name="Currier R.B."/>
            <person name="Salgado D."/>
            <person name="Pla D."/>
            <person name="Sanz L."/>
            <person name="Hyder A.S."/>
            <person name="Ribeiro J.M."/>
            <person name="Arntzen J.W."/>
            <person name="van den Thillart G.E."/>
            <person name="Boetzer M."/>
            <person name="Pirovano W."/>
            <person name="Dirks R.P."/>
            <person name="Spaink H.P."/>
            <person name="Duboule D."/>
            <person name="McGlinn E."/>
            <person name="Kini R.M."/>
            <person name="Richardson M.K."/>
        </authorList>
    </citation>
    <scope>NUCLEOTIDE SEQUENCE</scope>
    <source>
        <tissue evidence="3">Blood</tissue>
    </source>
</reference>
<dbReference type="EMBL" id="AZIM01002297">
    <property type="protein sequence ID" value="ETE64341.1"/>
    <property type="molecule type" value="Genomic_DNA"/>
</dbReference>
<keyword evidence="3" id="KW-0378">Hydrolase</keyword>
<organism evidence="3 4">
    <name type="scientific">Ophiophagus hannah</name>
    <name type="common">King cobra</name>
    <name type="synonym">Naja hannah</name>
    <dbReference type="NCBI Taxonomy" id="8665"/>
    <lineage>
        <taxon>Eukaryota</taxon>
        <taxon>Metazoa</taxon>
        <taxon>Chordata</taxon>
        <taxon>Craniata</taxon>
        <taxon>Vertebrata</taxon>
        <taxon>Euteleostomi</taxon>
        <taxon>Lepidosauria</taxon>
        <taxon>Squamata</taxon>
        <taxon>Bifurcata</taxon>
        <taxon>Unidentata</taxon>
        <taxon>Episquamata</taxon>
        <taxon>Toxicofera</taxon>
        <taxon>Serpentes</taxon>
        <taxon>Colubroidea</taxon>
        <taxon>Elapidae</taxon>
        <taxon>Elapinae</taxon>
        <taxon>Ophiophagus</taxon>
    </lineage>
</organism>
<evidence type="ECO:0000313" key="4">
    <source>
        <dbReference type="Proteomes" id="UP000018936"/>
    </source>
</evidence>
<dbReference type="GO" id="GO:0016787">
    <property type="term" value="F:hydrolase activity"/>
    <property type="evidence" value="ECO:0007669"/>
    <property type="project" value="UniProtKB-KW"/>
</dbReference>
<dbReference type="Pfam" id="PF12030">
    <property type="entry name" value="DUF3517"/>
    <property type="match status" value="1"/>
</dbReference>
<gene>
    <name evidence="3" type="primary">Usp9x</name>
    <name evidence="3" type="ORF">L345_09893</name>
</gene>
<feature type="non-terminal residue" evidence="3">
    <location>
        <position position="1"/>
    </location>
</feature>
<sequence length="483" mass="55123">YDALCILLRHSKNVRFWFAHNVLFNVSNRFSEYLLECPSAEVRGAFAKLIVFIAHFSLQDGPCPSPFASPGPSSQAYDNLSLSDHLLRAVLNLLRREVSEHGRHLQQYFNLFVMYANLGVAEKTQLLKLNVPATFMLVALDEGPGPPIKYQYAELGKLYTVVSQLIRCCNVASRMQSSINGNPPLSNPYGDPNLSQPIMALQQNVADILFVRTSYVKKIIEDCSNSEETIKLLRFCCWENPQFSSTVLSELLWQVAYSYTYELRPYLDLLLQILLIEDSWQTHRIHNALKGIPDDRDGLFDTIQRSKNHYQKRAYQCIKCMVALFSNCPVAYQILQSNGDLKRKWTWAVEWLGDELERRPYTGNPQYTYNNWSPPVQSNETSNGYFLERSHSARMTLAKACELCPEEEPDDPDAPDEHESSPPEDAPLYPHSPGTQYQQNNHVHGQPYTGPAAHHMNNPQRTGQRAQENYEGSEEVSPPQTKE</sequence>
<accession>V8NQU9</accession>
<protein>
    <submittedName>
        <fullName evidence="3">Putative ubiquitin carboxyl-terminal hydrolase FAF-X</fullName>
    </submittedName>
</protein>
<dbReference type="AlphaFoldDB" id="V8NQU9"/>
<evidence type="ECO:0000256" key="1">
    <source>
        <dbReference type="SAM" id="MobiDB-lite"/>
    </source>
</evidence>
<feature type="compositionally biased region" description="Acidic residues" evidence="1">
    <location>
        <begin position="405"/>
        <end position="414"/>
    </location>
</feature>
<proteinExistence type="predicted"/>
<feature type="region of interest" description="Disordered" evidence="1">
    <location>
        <begin position="405"/>
        <end position="483"/>
    </location>
</feature>
<evidence type="ECO:0000259" key="2">
    <source>
        <dbReference type="Pfam" id="PF12030"/>
    </source>
</evidence>
<dbReference type="Proteomes" id="UP000018936">
    <property type="component" value="Unassembled WGS sequence"/>
</dbReference>
<comment type="caution">
    <text evidence="3">The sequence shown here is derived from an EMBL/GenBank/DDBJ whole genome shotgun (WGS) entry which is preliminary data.</text>
</comment>
<evidence type="ECO:0000313" key="3">
    <source>
        <dbReference type="EMBL" id="ETE64341.1"/>
    </source>
</evidence>
<feature type="domain" description="DUF3517" evidence="2">
    <location>
        <begin position="28"/>
        <end position="383"/>
    </location>
</feature>
<keyword evidence="4" id="KW-1185">Reference proteome</keyword>
<feature type="compositionally biased region" description="Polar residues" evidence="1">
    <location>
        <begin position="457"/>
        <end position="467"/>
    </location>
</feature>
<dbReference type="InterPro" id="IPR021905">
    <property type="entry name" value="DUF3517"/>
</dbReference>